<proteinExistence type="predicted"/>
<evidence type="ECO:0000313" key="2">
    <source>
        <dbReference type="EMBL" id="MVT38954.1"/>
    </source>
</evidence>
<dbReference type="InterPro" id="IPR018958">
    <property type="entry name" value="Knr4/Smi1-like_dom"/>
</dbReference>
<dbReference type="RefSeq" id="WP_157297668.1">
    <property type="nucleotide sequence ID" value="NZ_BAAAZB010000005.1"/>
</dbReference>
<dbReference type="Pfam" id="PF09346">
    <property type="entry name" value="SMI1_KNR4"/>
    <property type="match status" value="1"/>
</dbReference>
<evidence type="ECO:0000259" key="1">
    <source>
        <dbReference type="SMART" id="SM00860"/>
    </source>
</evidence>
<dbReference type="Gene3D" id="3.40.1580.10">
    <property type="entry name" value="SMI1/KNR4-like"/>
    <property type="match status" value="1"/>
</dbReference>
<dbReference type="OrthoDB" id="9795554at2"/>
<dbReference type="SUPFAM" id="SSF160631">
    <property type="entry name" value="SMI1/KNR4-like"/>
    <property type="match status" value="1"/>
</dbReference>
<dbReference type="AlphaFoldDB" id="A0A6N8J1W8"/>
<evidence type="ECO:0000313" key="3">
    <source>
        <dbReference type="Proteomes" id="UP000468388"/>
    </source>
</evidence>
<keyword evidence="3" id="KW-1185">Reference proteome</keyword>
<name>A0A6N8J1W8_9BACT</name>
<dbReference type="Proteomes" id="UP000468388">
    <property type="component" value="Unassembled WGS sequence"/>
</dbReference>
<gene>
    <name evidence="2" type="ORF">GO495_00035</name>
</gene>
<comment type="caution">
    <text evidence="2">The sequence shown here is derived from an EMBL/GenBank/DDBJ whole genome shotgun (WGS) entry which is preliminary data.</text>
</comment>
<accession>A0A6N8J1W8</accession>
<sequence length="143" mass="16171">MAAKIDELLKKLNKKAKAEDSLITNLINKMDFNIDPDYLDFLKSYDGAEGFVGEDSYILFWSVQEIINLNPYYEEDVDDGYSKGFFFFGSNGSDTGYGIRKSDGAFIEVPFIDMSEEDTTELGKNFAEFLEYLATGNLKEDIG</sequence>
<feature type="domain" description="Knr4/Smi1-like" evidence="1">
    <location>
        <begin position="17"/>
        <end position="132"/>
    </location>
</feature>
<reference evidence="2 3" key="1">
    <citation type="submission" date="2019-12" db="EMBL/GenBank/DDBJ databases">
        <title>The draft genomic sequence of strain Chitinophaga oryziterrae JCM 16595.</title>
        <authorList>
            <person name="Zhang X."/>
        </authorList>
    </citation>
    <scope>NUCLEOTIDE SEQUENCE [LARGE SCALE GENOMIC DNA]</scope>
    <source>
        <strain evidence="2 3">JCM 16595</strain>
    </source>
</reference>
<protein>
    <recommendedName>
        <fullName evidence="1">Knr4/Smi1-like domain-containing protein</fullName>
    </recommendedName>
</protein>
<organism evidence="2 3">
    <name type="scientific">Chitinophaga oryziterrae</name>
    <dbReference type="NCBI Taxonomy" id="1031224"/>
    <lineage>
        <taxon>Bacteria</taxon>
        <taxon>Pseudomonadati</taxon>
        <taxon>Bacteroidota</taxon>
        <taxon>Chitinophagia</taxon>
        <taxon>Chitinophagales</taxon>
        <taxon>Chitinophagaceae</taxon>
        <taxon>Chitinophaga</taxon>
    </lineage>
</organism>
<dbReference type="SMART" id="SM00860">
    <property type="entry name" value="SMI1_KNR4"/>
    <property type="match status" value="1"/>
</dbReference>
<dbReference type="EMBL" id="WRXO01000001">
    <property type="protein sequence ID" value="MVT38954.1"/>
    <property type="molecule type" value="Genomic_DNA"/>
</dbReference>
<dbReference type="InterPro" id="IPR037883">
    <property type="entry name" value="Knr4/Smi1-like_sf"/>
</dbReference>